<reference evidence="6 7" key="1">
    <citation type="submission" date="2024-02" db="EMBL/GenBank/DDBJ databases">
        <title>Genome and pathogenicity analysis of Helicobacter mastomyrinus isolated from mice.</title>
        <authorList>
            <person name="Zhu L."/>
        </authorList>
    </citation>
    <scope>NUCLEOTIDE SEQUENCE [LARGE SCALE GENOMIC DNA]</scope>
    <source>
        <strain evidence="6 7">Hm-17</strain>
    </source>
</reference>
<dbReference type="PANTHER" id="PTHR39190:SF1">
    <property type="entry name" value="FLAGELLAR ASSEMBLY FACTOR FLIW"/>
    <property type="match status" value="1"/>
</dbReference>
<comment type="function">
    <text evidence="5">Acts as an anti-CsrA protein, binds CsrA and prevents it from repressing translation of its target genes, one of which is flagellin. Binds to flagellin and participates in the assembly of the flagellum.</text>
</comment>
<dbReference type="Gene3D" id="2.30.290.10">
    <property type="entry name" value="BH3618-like"/>
    <property type="match status" value="1"/>
</dbReference>
<sequence length="146" mass="16816">MVFDVKSPILGFENVTKMKLEKIDDLFMKLYNVDGEVPHFTLVNPFLLREYEFDVPSSIKILLDLENAKNLLIANIMVIQKPIERSTINFLAPLVFNFDNLTMAQVVLDSTQYPMYSLNESIGNYYDKEEAQKGEDSALVRDNTKQ</sequence>
<proteinExistence type="inferred from homology"/>
<protein>
    <recommendedName>
        <fullName evidence="5">Flagellar assembly factor FliW</fullName>
    </recommendedName>
</protein>
<keyword evidence="1 5" id="KW-0963">Cytoplasm</keyword>
<dbReference type="Pfam" id="PF02623">
    <property type="entry name" value="FliW"/>
    <property type="match status" value="1"/>
</dbReference>
<comment type="similarity">
    <text evidence="5">Belongs to the FliW family.</text>
</comment>
<dbReference type="HAMAP" id="MF_01185">
    <property type="entry name" value="FliW"/>
    <property type="match status" value="1"/>
</dbReference>
<dbReference type="SUPFAM" id="SSF141457">
    <property type="entry name" value="BH3618-like"/>
    <property type="match status" value="1"/>
</dbReference>
<evidence type="ECO:0000256" key="1">
    <source>
        <dbReference type="ARBA" id="ARBA00022490"/>
    </source>
</evidence>
<evidence type="ECO:0000313" key="6">
    <source>
        <dbReference type="EMBL" id="XAM18804.1"/>
    </source>
</evidence>
<keyword evidence="2 5" id="KW-1005">Bacterial flagellum biogenesis</keyword>
<dbReference type="RefSeq" id="WP_295700880.1">
    <property type="nucleotide sequence ID" value="NZ_CP145316.1"/>
</dbReference>
<dbReference type="InterPro" id="IPR024046">
    <property type="entry name" value="Flagellar_assmbl_FliW_dom_sf"/>
</dbReference>
<dbReference type="PANTHER" id="PTHR39190">
    <property type="entry name" value="FLAGELLAR ASSEMBLY FACTOR FLIW"/>
    <property type="match status" value="1"/>
</dbReference>
<evidence type="ECO:0000256" key="4">
    <source>
        <dbReference type="ARBA" id="ARBA00023186"/>
    </source>
</evidence>
<evidence type="ECO:0000256" key="5">
    <source>
        <dbReference type="HAMAP-Rule" id="MF_01185"/>
    </source>
</evidence>
<keyword evidence="6" id="KW-0969">Cilium</keyword>
<dbReference type="EMBL" id="CP145316">
    <property type="protein sequence ID" value="XAM18804.1"/>
    <property type="molecule type" value="Genomic_DNA"/>
</dbReference>
<evidence type="ECO:0000256" key="3">
    <source>
        <dbReference type="ARBA" id="ARBA00022845"/>
    </source>
</evidence>
<comment type="subcellular location">
    <subcellularLocation>
        <location evidence="5">Cytoplasm</location>
    </subcellularLocation>
</comment>
<comment type="subunit">
    <text evidence="5">Interacts with translational regulator CsrA and flagellin(s).</text>
</comment>
<gene>
    <name evidence="5 6" type="primary">fliW</name>
    <name evidence="6" type="ORF">V3I05_03730</name>
</gene>
<name>A0ABZ3F8U0_9HELI</name>
<keyword evidence="3 5" id="KW-0810">Translation regulation</keyword>
<dbReference type="Proteomes" id="UP001434737">
    <property type="component" value="Chromosome"/>
</dbReference>
<evidence type="ECO:0000256" key="2">
    <source>
        <dbReference type="ARBA" id="ARBA00022795"/>
    </source>
</evidence>
<organism evidence="6 7">
    <name type="scientific">Helicobacter mastomyrinus</name>
    <dbReference type="NCBI Taxonomy" id="287948"/>
    <lineage>
        <taxon>Bacteria</taxon>
        <taxon>Pseudomonadati</taxon>
        <taxon>Campylobacterota</taxon>
        <taxon>Epsilonproteobacteria</taxon>
        <taxon>Campylobacterales</taxon>
        <taxon>Helicobacteraceae</taxon>
        <taxon>Helicobacter</taxon>
    </lineage>
</organism>
<keyword evidence="6" id="KW-0282">Flagellum</keyword>
<keyword evidence="6" id="KW-0966">Cell projection</keyword>
<keyword evidence="7" id="KW-1185">Reference proteome</keyword>
<keyword evidence="4 5" id="KW-0143">Chaperone</keyword>
<dbReference type="NCBIfam" id="NF009790">
    <property type="entry name" value="PRK13282.1"/>
    <property type="match status" value="1"/>
</dbReference>
<accession>A0ABZ3F8U0</accession>
<evidence type="ECO:0000313" key="7">
    <source>
        <dbReference type="Proteomes" id="UP001434737"/>
    </source>
</evidence>
<dbReference type="InterPro" id="IPR003775">
    <property type="entry name" value="Flagellar_assembly_factor_FliW"/>
</dbReference>